<sequence length="209" mass="23415">MTAYKNIGPKRCVKECMSHNGCNAVNFRTETLVCELLTVSYPGDQLSNVSGYSFTELDRWTQDKSACWPNPCEGRTRCVAAYNNQPICLRYDNPCDNVTCNNNGVCRNDVGGYRCDCDDGFYGPHCECKQLLIHHVLQSHVTMVDLAHILDRSIPAIVLTDTTEANVRTTKVAVPSGVKEEEMSSCQYCISFMNGLFIHKGMETSRTYI</sequence>
<dbReference type="SMART" id="SM00179">
    <property type="entry name" value="EGF_CA"/>
    <property type="match status" value="1"/>
</dbReference>
<dbReference type="InterPro" id="IPR000152">
    <property type="entry name" value="EGF-type_Asp/Asn_hydroxyl_site"/>
</dbReference>
<keyword evidence="1 2" id="KW-1015">Disulfide bond</keyword>
<dbReference type="CDD" id="cd00054">
    <property type="entry name" value="EGF_CA"/>
    <property type="match status" value="1"/>
</dbReference>
<dbReference type="EMBL" id="CACVKT020008340">
    <property type="protein sequence ID" value="CAC5414340.1"/>
    <property type="molecule type" value="Genomic_DNA"/>
</dbReference>
<dbReference type="SUPFAM" id="SSF57196">
    <property type="entry name" value="EGF/Laminin"/>
    <property type="match status" value="1"/>
</dbReference>
<dbReference type="PROSITE" id="PS50026">
    <property type="entry name" value="EGF_3"/>
    <property type="match status" value="1"/>
</dbReference>
<protein>
    <submittedName>
        <fullName evidence="4">NOTCH1</fullName>
    </submittedName>
</protein>
<dbReference type="AlphaFoldDB" id="A0A6J8E1K8"/>
<gene>
    <name evidence="4" type="ORF">MCOR_47163</name>
</gene>
<name>A0A6J8E1K8_MYTCO</name>
<dbReference type="Gene3D" id="2.10.25.10">
    <property type="entry name" value="Laminin"/>
    <property type="match status" value="1"/>
</dbReference>
<keyword evidence="5" id="KW-1185">Reference proteome</keyword>
<reference evidence="4 5" key="1">
    <citation type="submission" date="2020-06" db="EMBL/GenBank/DDBJ databases">
        <authorList>
            <person name="Li R."/>
            <person name="Bekaert M."/>
        </authorList>
    </citation>
    <scope>NUCLEOTIDE SEQUENCE [LARGE SCALE GENOMIC DNA]</scope>
    <source>
        <strain evidence="5">wild</strain>
    </source>
</reference>
<dbReference type="OrthoDB" id="430340at2759"/>
<keyword evidence="2" id="KW-0245">EGF-like domain</keyword>
<proteinExistence type="predicted"/>
<evidence type="ECO:0000313" key="4">
    <source>
        <dbReference type="EMBL" id="CAC5414340.1"/>
    </source>
</evidence>
<dbReference type="InterPro" id="IPR001881">
    <property type="entry name" value="EGF-like_Ca-bd_dom"/>
</dbReference>
<dbReference type="GO" id="GO:0005509">
    <property type="term" value="F:calcium ion binding"/>
    <property type="evidence" value="ECO:0007669"/>
    <property type="project" value="InterPro"/>
</dbReference>
<dbReference type="Pfam" id="PF00008">
    <property type="entry name" value="EGF"/>
    <property type="match status" value="1"/>
</dbReference>
<feature type="disulfide bond" evidence="2">
    <location>
        <begin position="117"/>
        <end position="126"/>
    </location>
</feature>
<evidence type="ECO:0000256" key="1">
    <source>
        <dbReference type="ARBA" id="ARBA00023157"/>
    </source>
</evidence>
<dbReference type="SMART" id="SM00181">
    <property type="entry name" value="EGF"/>
    <property type="match status" value="1"/>
</dbReference>
<feature type="domain" description="EGF-like" evidence="3">
    <location>
        <begin position="91"/>
        <end position="127"/>
    </location>
</feature>
<evidence type="ECO:0000256" key="2">
    <source>
        <dbReference type="PROSITE-ProRule" id="PRU00076"/>
    </source>
</evidence>
<organism evidence="4 5">
    <name type="scientific">Mytilus coruscus</name>
    <name type="common">Sea mussel</name>
    <dbReference type="NCBI Taxonomy" id="42192"/>
    <lineage>
        <taxon>Eukaryota</taxon>
        <taxon>Metazoa</taxon>
        <taxon>Spiralia</taxon>
        <taxon>Lophotrochozoa</taxon>
        <taxon>Mollusca</taxon>
        <taxon>Bivalvia</taxon>
        <taxon>Autobranchia</taxon>
        <taxon>Pteriomorphia</taxon>
        <taxon>Mytilida</taxon>
        <taxon>Mytiloidea</taxon>
        <taxon>Mytilidae</taxon>
        <taxon>Mytilinae</taxon>
        <taxon>Mytilus</taxon>
    </lineage>
</organism>
<dbReference type="Proteomes" id="UP000507470">
    <property type="component" value="Unassembled WGS sequence"/>
</dbReference>
<dbReference type="PROSITE" id="PS00010">
    <property type="entry name" value="ASX_HYDROXYL"/>
    <property type="match status" value="1"/>
</dbReference>
<evidence type="ECO:0000259" key="3">
    <source>
        <dbReference type="PROSITE" id="PS50026"/>
    </source>
</evidence>
<dbReference type="InterPro" id="IPR000742">
    <property type="entry name" value="EGF"/>
</dbReference>
<comment type="caution">
    <text evidence="2">Lacks conserved residue(s) required for the propagation of feature annotation.</text>
</comment>
<dbReference type="PROSITE" id="PS00022">
    <property type="entry name" value="EGF_1"/>
    <property type="match status" value="1"/>
</dbReference>
<evidence type="ECO:0000313" key="5">
    <source>
        <dbReference type="Proteomes" id="UP000507470"/>
    </source>
</evidence>
<accession>A0A6J8E1K8</accession>